<dbReference type="EMBL" id="LR593886">
    <property type="protein sequence ID" value="VTR90810.1"/>
    <property type="molecule type" value="Genomic_DNA"/>
</dbReference>
<feature type="transmembrane region" description="Helical" evidence="1">
    <location>
        <begin position="59"/>
        <end position="76"/>
    </location>
</feature>
<feature type="transmembrane region" description="Helical" evidence="1">
    <location>
        <begin position="12"/>
        <end position="29"/>
    </location>
</feature>
<sequence>MPNAASRTRVRVFTAAVVFYLCGVSVAVLTDVPSAMSASIVLVAGAAWAFGIRAGIVALVLELMVGFVLFSTQALTSTVPPITILVPVLITDTVVLTSLAALRRAEFRQGAIEDRLREKNAELETALAEVKELRGMLPICAWCKCVRDVDGMWNRLESYLSKHSHATLTHGVCPTCVSNMTSEVQSLSPTA</sequence>
<keyword evidence="3" id="KW-1185">Reference proteome</keyword>
<dbReference type="AlphaFoldDB" id="A0A6P2CUE6"/>
<dbReference type="RefSeq" id="WP_162665891.1">
    <property type="nucleotide sequence ID" value="NZ_LR593886.1"/>
</dbReference>
<dbReference type="KEGG" id="gms:SOIL9_69040"/>
<evidence type="ECO:0000256" key="1">
    <source>
        <dbReference type="SAM" id="Phobius"/>
    </source>
</evidence>
<organism evidence="2 3">
    <name type="scientific">Gemmata massiliana</name>
    <dbReference type="NCBI Taxonomy" id="1210884"/>
    <lineage>
        <taxon>Bacteria</taxon>
        <taxon>Pseudomonadati</taxon>
        <taxon>Planctomycetota</taxon>
        <taxon>Planctomycetia</taxon>
        <taxon>Gemmatales</taxon>
        <taxon>Gemmataceae</taxon>
        <taxon>Gemmata</taxon>
    </lineage>
</organism>
<reference evidence="2 3" key="1">
    <citation type="submission" date="2019-05" db="EMBL/GenBank/DDBJ databases">
        <authorList>
            <consortium name="Science for Life Laboratories"/>
        </authorList>
    </citation>
    <scope>NUCLEOTIDE SEQUENCE [LARGE SCALE GENOMIC DNA]</scope>
    <source>
        <strain evidence="2">Soil9</strain>
    </source>
</reference>
<proteinExistence type="predicted"/>
<evidence type="ECO:0000313" key="2">
    <source>
        <dbReference type="EMBL" id="VTR90810.1"/>
    </source>
</evidence>
<feature type="transmembrane region" description="Helical" evidence="1">
    <location>
        <begin position="82"/>
        <end position="102"/>
    </location>
</feature>
<name>A0A6P2CUE6_9BACT</name>
<keyword evidence="1" id="KW-0812">Transmembrane</keyword>
<accession>A0A6P2CUE6</accession>
<keyword evidence="1" id="KW-1133">Transmembrane helix</keyword>
<keyword evidence="1" id="KW-0472">Membrane</keyword>
<gene>
    <name evidence="2" type="ORF">SOIL9_69040</name>
</gene>
<evidence type="ECO:0000313" key="3">
    <source>
        <dbReference type="Proteomes" id="UP000464178"/>
    </source>
</evidence>
<protein>
    <submittedName>
        <fullName evidence="2">Pas sensor protein: Nitrate/nitrite-specific extracellular solute-binding protein</fullName>
    </submittedName>
</protein>
<dbReference type="Proteomes" id="UP000464178">
    <property type="component" value="Chromosome"/>
</dbReference>